<proteinExistence type="predicted"/>
<dbReference type="AlphaFoldDB" id="A0A6A4SFH3"/>
<evidence type="ECO:0000313" key="1">
    <source>
        <dbReference type="EMBL" id="KAF0030610.1"/>
    </source>
</evidence>
<dbReference type="EMBL" id="VEVO01000015">
    <property type="protein sequence ID" value="KAF0030610.1"/>
    <property type="molecule type" value="Genomic_DNA"/>
</dbReference>
<comment type="caution">
    <text evidence="1">The sequence shown here is derived from an EMBL/GenBank/DDBJ whole genome shotgun (WGS) entry which is preliminary data.</text>
</comment>
<name>A0A6A4SFH3_SCOMX</name>
<gene>
    <name evidence="1" type="ORF">F2P81_017341</name>
</gene>
<organism evidence="1 2">
    <name type="scientific">Scophthalmus maximus</name>
    <name type="common">Turbot</name>
    <name type="synonym">Psetta maxima</name>
    <dbReference type="NCBI Taxonomy" id="52904"/>
    <lineage>
        <taxon>Eukaryota</taxon>
        <taxon>Metazoa</taxon>
        <taxon>Chordata</taxon>
        <taxon>Craniata</taxon>
        <taxon>Vertebrata</taxon>
        <taxon>Euteleostomi</taxon>
        <taxon>Actinopterygii</taxon>
        <taxon>Neopterygii</taxon>
        <taxon>Teleostei</taxon>
        <taxon>Neoteleostei</taxon>
        <taxon>Acanthomorphata</taxon>
        <taxon>Carangaria</taxon>
        <taxon>Pleuronectiformes</taxon>
        <taxon>Pleuronectoidei</taxon>
        <taxon>Scophthalmidae</taxon>
        <taxon>Scophthalmus</taxon>
    </lineage>
</organism>
<sequence>MLTDIQMDQHAGIWVQRIWFCPCICGVYDAIVYFCKEHLAPICDEPGFSPSLLLRPLVERVHLLANQKCLWRGRVPTDFKPVVSATRSIQYLGFANFTRVEGNTVVRSQGTAGLDDVLTAWYLVLLRDWGIKDELPVGV</sequence>
<accession>A0A6A4SFH3</accession>
<reference evidence="1 2" key="1">
    <citation type="submission" date="2019-06" db="EMBL/GenBank/DDBJ databases">
        <title>Draft genomes of female and male turbot (Scophthalmus maximus).</title>
        <authorList>
            <person name="Xu H."/>
            <person name="Xu X.-W."/>
            <person name="Shao C."/>
            <person name="Chen S."/>
        </authorList>
    </citation>
    <scope>NUCLEOTIDE SEQUENCE [LARGE SCALE GENOMIC DNA]</scope>
    <source>
        <strain evidence="1">Ysfricsl-2016a</strain>
        <tissue evidence="1">Blood</tissue>
    </source>
</reference>
<evidence type="ECO:0000313" key="2">
    <source>
        <dbReference type="Proteomes" id="UP000438429"/>
    </source>
</evidence>
<dbReference type="Proteomes" id="UP000438429">
    <property type="component" value="Unassembled WGS sequence"/>
</dbReference>
<protein>
    <submittedName>
        <fullName evidence="1">Uncharacterized protein</fullName>
    </submittedName>
</protein>